<accession>A0A4Z0ZND4</accession>
<dbReference type="AlphaFoldDB" id="A0A4Z0ZND4"/>
<dbReference type="Proteomes" id="UP000297567">
    <property type="component" value="Unassembled WGS sequence"/>
</dbReference>
<dbReference type="RefSeq" id="WP_135645082.1">
    <property type="nucleotide sequence ID" value="NZ_RQGH01000035.1"/>
</dbReference>
<sequence length="286" mass="31345">MTIVSNDVSLENNEIKFYHHDVLQKLNAEDINRLSGANLIDSAFAELLKGIKGFLGKPEEFIAFGFTIFNQTASSFEVSPGAILSSTGIYQYPGGIFTPPDNAVWGKIEFRLEDTLGDPVSKQLFKVSSKTFQSEVGPSRKIHKFLLKNTYETTNSDPGNSVYYQTLITYKRPAANEPLSVVLREIESLNDGQGFKGSSLAPNSILDQNLGNDIKIGSLAELEAAFTGPGRTSAIGALNFLYSFSQAKNFIRTIPGGGFDDGIFRVRTQGNLAYWDKGDGIFRPFA</sequence>
<proteinExistence type="predicted"/>
<dbReference type="EMBL" id="RQGH01000035">
    <property type="protein sequence ID" value="TGL58611.1"/>
    <property type="molecule type" value="Genomic_DNA"/>
</dbReference>
<evidence type="ECO:0000313" key="2">
    <source>
        <dbReference type="Proteomes" id="UP000297567"/>
    </source>
</evidence>
<comment type="caution">
    <text evidence="1">The sequence shown here is derived from an EMBL/GenBank/DDBJ whole genome shotgun (WGS) entry which is preliminary data.</text>
</comment>
<reference evidence="1" key="1">
    <citation type="journal article" date="2019" name="PLoS Negl. Trop. Dis.">
        <title>Revisiting the worldwide diversity of Leptospira species in the environment.</title>
        <authorList>
            <person name="Vincent A.T."/>
            <person name="Schiettekatte O."/>
            <person name="Bourhy P."/>
            <person name="Veyrier F.J."/>
            <person name="Picardeau M."/>
        </authorList>
    </citation>
    <scope>NUCLEOTIDE SEQUENCE [LARGE SCALE GENOMIC DNA]</scope>
    <source>
        <strain evidence="1">201702451</strain>
    </source>
</reference>
<keyword evidence="2" id="KW-1185">Reference proteome</keyword>
<gene>
    <name evidence="1" type="ORF">EHQ62_17095</name>
</gene>
<protein>
    <submittedName>
        <fullName evidence="1">Uncharacterized protein</fullName>
    </submittedName>
</protein>
<evidence type="ECO:0000313" key="1">
    <source>
        <dbReference type="EMBL" id="TGL58611.1"/>
    </source>
</evidence>
<name>A0A4Z0ZND4_9LEPT</name>
<organism evidence="1 2">
    <name type="scientific">Leptospira jelokensis</name>
    <dbReference type="NCBI Taxonomy" id="2484931"/>
    <lineage>
        <taxon>Bacteria</taxon>
        <taxon>Pseudomonadati</taxon>
        <taxon>Spirochaetota</taxon>
        <taxon>Spirochaetia</taxon>
        <taxon>Leptospirales</taxon>
        <taxon>Leptospiraceae</taxon>
        <taxon>Leptospira</taxon>
    </lineage>
</organism>